<comment type="similarity">
    <text evidence="9">Belongs to the adenylyl cyclase class-4/guanylyl cyclase family.</text>
</comment>
<proteinExistence type="inferred from homology"/>
<keyword evidence="7 9" id="KW-0456">Lyase</keyword>
<comment type="catalytic activity">
    <reaction evidence="10">
        <text>GTP = 3',5'-cyclic GMP + diphosphate</text>
        <dbReference type="Rhea" id="RHEA:13665"/>
        <dbReference type="ChEBI" id="CHEBI:33019"/>
        <dbReference type="ChEBI" id="CHEBI:37565"/>
        <dbReference type="ChEBI" id="CHEBI:57746"/>
        <dbReference type="EC" id="4.6.1.2"/>
    </reaction>
</comment>
<dbReference type="CDD" id="cd07302">
    <property type="entry name" value="CHD"/>
    <property type="match status" value="1"/>
</dbReference>
<dbReference type="SUPFAM" id="SSF53822">
    <property type="entry name" value="Periplasmic binding protein-like I"/>
    <property type="match status" value="1"/>
</dbReference>
<dbReference type="InterPro" id="IPR029787">
    <property type="entry name" value="Nucleotide_cyclase"/>
</dbReference>
<keyword evidence="4" id="KW-0547">Nucleotide-binding</keyword>
<keyword evidence="15" id="KW-1185">Reference proteome</keyword>
<evidence type="ECO:0000256" key="10">
    <source>
        <dbReference type="RuleBase" id="RU003431"/>
    </source>
</evidence>
<keyword evidence="3" id="KW-0812">Transmembrane</keyword>
<gene>
    <name evidence="14" type="ORF">CVLEPA_LOCUS6163</name>
</gene>
<sequence>MSTTSDVKYLFNVWVLVPFVNKFKFSKTRAKLAVETALSDVIEEVSAFPNRNWTTLLRNTEIHVTYDDTKCNASWAPIITSDIHDQSVVESCSQFNTTISHVSDVIIGITCDYPAGRVSTLGVHWSWPLIFPGSRTTNFDEKPNNPSCSTMVRPGITARDVGSFMVAFFKRYDWNTSMYIYSNYNSHGAYIHYDIGDCGTWVQGIRKEFAYENWTANFSYYLANTDDYIENNAAEILQNFRTQARVSIWCVGRKTMRHVMETAYQMGMTGGDFVFIYLDFYNTNTSYTWSDADDHPAEDTSNPDNSNGFDNTVTTEAMRALTVVTLTTPNTTEYKNFSNFVKERLSEMDLPTQEEYVNPFIGYYYDATRMFMIGVIRSICNDSYGLNNGEQFAESLWGTQFESLGRTISMSRNGDQIMNYSILDMNPNTGEFEHYMVKKKQCVYRKIQMEKRLQKKIWKIQWEDIEWVPKRELYGSRGSHQGSVHSMTSGSEAGYGYAERQSYIKNGEYKGRRVAVKEFGEQRIDLDRSTLLELEEMFLINHRHICKFVGASDEAPHPCILMEYCSRGSLQDLLEGETDFELEDDFKNYLIKDIVEGMVYLHKHFIHHHGNLKSTNCLITTRFAVKISDFGLRVFREQSPKEFESEFARSRNKLWTAPELLRHPERYSQEKEEINKLQHAPKSRDVYSFAIIVQEIIYRKGVFHTLESISPSEKVSKVLSIPENAFGAFRPTLADDDDTVVKPELRKLVKQCWTEDPSERPTFVKIQRDIGTFQKEKNLFDNLLLRLEQYSKRLEANVIEQTELYKQEKEKADDWLYQMLPKSVTDRLKAGREVSPQAFESVTVFFSDIVGFTALSHASQPLEVVAMLNDLYAAFDSIIDLFDVFKVETIGDAYMVVSGLPHENGNTHAREIARMALSFRGFVKNTFKIPHLPDIPLRLRIGIHTGSVVAGIVGIKMPRYCLFGDTVNIASSIESNGKDSEIHLSSYTKTLLDQFETFITVQRKDTVYIEGLGDTKTWWLKGERGIDDNDEEAAMRVHHQRSTHRVSISSLKNLYAGKEVTPKYSFMHGALPNSRKSSLAGTSGNDKGRRSGLMAAPKLEELPQLLENSPQPKHRESAQRSEKDVEENISSASRPQTTKINQRYDQAKRRFSVRDSGVELSFENTLFEMQTDDSDSDHADKL</sequence>
<dbReference type="PANTHER" id="PTHR11920:SF494">
    <property type="entry name" value="ATRIAL NATRIURETIC PEPTIDE RECEPTOR 2"/>
    <property type="match status" value="1"/>
</dbReference>
<dbReference type="InterPro" id="IPR001245">
    <property type="entry name" value="Ser-Thr/Tyr_kinase_cat_dom"/>
</dbReference>
<dbReference type="InterPro" id="IPR011009">
    <property type="entry name" value="Kinase-like_dom_sf"/>
</dbReference>
<feature type="domain" description="Protein kinase" evidence="12">
    <location>
        <begin position="484"/>
        <end position="773"/>
    </location>
</feature>
<evidence type="ECO:0000256" key="5">
    <source>
        <dbReference type="ARBA" id="ARBA00022989"/>
    </source>
</evidence>
<evidence type="ECO:0000313" key="14">
    <source>
        <dbReference type="EMBL" id="CAK8676715.1"/>
    </source>
</evidence>
<dbReference type="SUPFAM" id="SSF56112">
    <property type="entry name" value="Protein kinase-like (PK-like)"/>
    <property type="match status" value="1"/>
</dbReference>
<feature type="domain" description="Guanylate cyclase" evidence="13">
    <location>
        <begin position="843"/>
        <end position="974"/>
    </location>
</feature>
<dbReference type="Pfam" id="PF01094">
    <property type="entry name" value="ANF_receptor"/>
    <property type="match status" value="1"/>
</dbReference>
<dbReference type="Pfam" id="PF00211">
    <property type="entry name" value="Guanylate_cyc"/>
    <property type="match status" value="1"/>
</dbReference>
<dbReference type="Gene3D" id="3.40.50.2300">
    <property type="match status" value="2"/>
</dbReference>
<dbReference type="PROSITE" id="PS00452">
    <property type="entry name" value="GUANYLATE_CYCLASE_1"/>
    <property type="match status" value="1"/>
</dbReference>
<dbReference type="PROSITE" id="PS50011">
    <property type="entry name" value="PROTEIN_KINASE_DOM"/>
    <property type="match status" value="1"/>
</dbReference>
<dbReference type="InterPro" id="IPR000719">
    <property type="entry name" value="Prot_kinase_dom"/>
</dbReference>
<evidence type="ECO:0000256" key="11">
    <source>
        <dbReference type="SAM" id="MobiDB-lite"/>
    </source>
</evidence>
<dbReference type="PANTHER" id="PTHR11920">
    <property type="entry name" value="GUANYLYL CYCLASE"/>
    <property type="match status" value="1"/>
</dbReference>
<evidence type="ECO:0000256" key="7">
    <source>
        <dbReference type="ARBA" id="ARBA00023239"/>
    </source>
</evidence>
<dbReference type="InterPro" id="IPR001828">
    <property type="entry name" value="ANF_lig-bd_rcpt"/>
</dbReference>
<dbReference type="InterPro" id="IPR018297">
    <property type="entry name" value="A/G_cyclase_CS"/>
</dbReference>
<protein>
    <recommendedName>
        <fullName evidence="2 10">Guanylate cyclase</fullName>
        <ecNumber evidence="2 10">4.6.1.2</ecNumber>
    </recommendedName>
</protein>
<dbReference type="InterPro" id="IPR050401">
    <property type="entry name" value="Cyclic_nucleotide_synthase"/>
</dbReference>
<dbReference type="Proteomes" id="UP001642483">
    <property type="component" value="Unassembled WGS sequence"/>
</dbReference>
<accession>A0ABP0FAM9</accession>
<dbReference type="Pfam" id="PF07714">
    <property type="entry name" value="PK_Tyr_Ser-Thr"/>
    <property type="match status" value="1"/>
</dbReference>
<dbReference type="SUPFAM" id="SSF55073">
    <property type="entry name" value="Nucleotide cyclase"/>
    <property type="match status" value="1"/>
</dbReference>
<dbReference type="EMBL" id="CAWYQH010000035">
    <property type="protein sequence ID" value="CAK8676715.1"/>
    <property type="molecule type" value="Genomic_DNA"/>
</dbReference>
<dbReference type="EC" id="4.6.1.2" evidence="2 10"/>
<evidence type="ECO:0000256" key="6">
    <source>
        <dbReference type="ARBA" id="ARBA00023136"/>
    </source>
</evidence>
<organism evidence="14 15">
    <name type="scientific">Clavelina lepadiformis</name>
    <name type="common">Light-bulb sea squirt</name>
    <name type="synonym">Ascidia lepadiformis</name>
    <dbReference type="NCBI Taxonomy" id="159417"/>
    <lineage>
        <taxon>Eukaryota</taxon>
        <taxon>Metazoa</taxon>
        <taxon>Chordata</taxon>
        <taxon>Tunicata</taxon>
        <taxon>Ascidiacea</taxon>
        <taxon>Aplousobranchia</taxon>
        <taxon>Clavelinidae</taxon>
        <taxon>Clavelina</taxon>
    </lineage>
</organism>
<dbReference type="Gene3D" id="1.10.510.10">
    <property type="entry name" value="Transferase(Phosphotransferase) domain 1"/>
    <property type="match status" value="1"/>
</dbReference>
<dbReference type="SMART" id="SM00044">
    <property type="entry name" value="CYCc"/>
    <property type="match status" value="1"/>
</dbReference>
<dbReference type="PROSITE" id="PS50125">
    <property type="entry name" value="GUANYLATE_CYCLASE_2"/>
    <property type="match status" value="1"/>
</dbReference>
<keyword evidence="6" id="KW-0472">Membrane</keyword>
<comment type="subcellular location">
    <subcellularLocation>
        <location evidence="1">Membrane</location>
        <topology evidence="1">Single-pass type I membrane protein</topology>
    </subcellularLocation>
</comment>
<dbReference type="InterPro" id="IPR028082">
    <property type="entry name" value="Peripla_BP_I"/>
</dbReference>
<keyword evidence="5" id="KW-1133">Transmembrane helix</keyword>
<evidence type="ECO:0000259" key="12">
    <source>
        <dbReference type="PROSITE" id="PS50011"/>
    </source>
</evidence>
<evidence type="ECO:0000256" key="2">
    <source>
        <dbReference type="ARBA" id="ARBA00012202"/>
    </source>
</evidence>
<evidence type="ECO:0000256" key="8">
    <source>
        <dbReference type="ARBA" id="ARBA00023293"/>
    </source>
</evidence>
<dbReference type="Gene3D" id="3.30.70.1230">
    <property type="entry name" value="Nucleotide cyclase"/>
    <property type="match status" value="1"/>
</dbReference>
<evidence type="ECO:0000256" key="4">
    <source>
        <dbReference type="ARBA" id="ARBA00022741"/>
    </source>
</evidence>
<feature type="compositionally biased region" description="Polar residues" evidence="11">
    <location>
        <begin position="1128"/>
        <end position="1144"/>
    </location>
</feature>
<keyword evidence="8 10" id="KW-0141">cGMP biosynthesis</keyword>
<reference evidence="14 15" key="1">
    <citation type="submission" date="2024-02" db="EMBL/GenBank/DDBJ databases">
        <authorList>
            <person name="Daric V."/>
            <person name="Darras S."/>
        </authorList>
    </citation>
    <scope>NUCLEOTIDE SEQUENCE [LARGE SCALE GENOMIC DNA]</scope>
</reference>
<evidence type="ECO:0000256" key="1">
    <source>
        <dbReference type="ARBA" id="ARBA00004479"/>
    </source>
</evidence>
<feature type="compositionally biased region" description="Polar residues" evidence="11">
    <location>
        <begin position="1074"/>
        <end position="1085"/>
    </location>
</feature>
<evidence type="ECO:0000256" key="3">
    <source>
        <dbReference type="ARBA" id="ARBA00022692"/>
    </source>
</evidence>
<name>A0ABP0FAM9_CLALP</name>
<comment type="caution">
    <text evidence="14">The sequence shown here is derived from an EMBL/GenBank/DDBJ whole genome shotgun (WGS) entry which is preliminary data.</text>
</comment>
<feature type="compositionally biased region" description="Basic and acidic residues" evidence="11">
    <location>
        <begin position="1113"/>
        <end position="1123"/>
    </location>
</feature>
<evidence type="ECO:0000259" key="13">
    <source>
        <dbReference type="PROSITE" id="PS50125"/>
    </source>
</evidence>
<feature type="region of interest" description="Disordered" evidence="11">
    <location>
        <begin position="1066"/>
        <end position="1145"/>
    </location>
</feature>
<evidence type="ECO:0000256" key="9">
    <source>
        <dbReference type="RuleBase" id="RU000405"/>
    </source>
</evidence>
<evidence type="ECO:0000313" key="15">
    <source>
        <dbReference type="Proteomes" id="UP001642483"/>
    </source>
</evidence>
<dbReference type="InterPro" id="IPR001054">
    <property type="entry name" value="A/G_cyclase"/>
</dbReference>